<keyword evidence="6" id="KW-0456">Lyase</keyword>
<dbReference type="GO" id="GO:0003861">
    <property type="term" value="F:3-isopropylmalate dehydratase activity"/>
    <property type="evidence" value="ECO:0007669"/>
    <property type="project" value="InterPro"/>
</dbReference>
<keyword evidence="3" id="KW-0479">Metal-binding</keyword>
<comment type="cofactor">
    <cofactor evidence="1">
        <name>[4Fe-4S] cluster</name>
        <dbReference type="ChEBI" id="CHEBI:49883"/>
    </cofactor>
</comment>
<dbReference type="PANTHER" id="PTHR43822">
    <property type="entry name" value="HOMOACONITASE, MITOCHONDRIAL-RELATED"/>
    <property type="match status" value="1"/>
</dbReference>
<dbReference type="STRING" id="1703779.AMJ83_04720"/>
<sequence length="414" mass="44552">MTIIEKIFTRASHMDVKPGDYIWADLSLVAMRDFGGPNVIQEYESNLGAASVFDRRRVAITFDLHVPARSEKVAVNQKMLRDFANRQGVMLFDVNTGVGQHILLENGMVRPWDIIVGTDSHMNLLGAVGAAGFGMGTTDIAGAMFKGKLWFRVPETIKVTVSGNFKTHVGAKDLILHILKDLTTSGALNRAIEFTGQTIRAMDLAERITLCSMVTEMSGDVGFVVPDQHIIDFIKSRTDGPVEPVYPDKNVVYASNHEYTVDDLTPQIACPHSPDNVKEVAAVAGTKVDQVFIGSCTNGRYEDLEVVARFLKGKRIKAGVRLIIVPATMEVAKAAVESGLHELFLASGAVVTNPGCALCTTGHPGILAPGEVMLSTSNRNFVGKLGKGAEVYLASPITAAATALTGEITDPRSI</sequence>
<organism evidence="8 9">
    <name type="scientific">candidate division WOR_3 bacterium SM23_42</name>
    <dbReference type="NCBI Taxonomy" id="1703779"/>
    <lineage>
        <taxon>Bacteria</taxon>
        <taxon>Bacteria division WOR-3</taxon>
    </lineage>
</organism>
<dbReference type="InterPro" id="IPR006251">
    <property type="entry name" value="Homoacnase/IPMdehydase_lsu"/>
</dbReference>
<evidence type="ECO:0000259" key="7">
    <source>
        <dbReference type="Pfam" id="PF00330"/>
    </source>
</evidence>
<evidence type="ECO:0000256" key="5">
    <source>
        <dbReference type="ARBA" id="ARBA00023014"/>
    </source>
</evidence>
<dbReference type="NCBIfam" id="TIGR02086">
    <property type="entry name" value="IPMI_arch"/>
    <property type="match status" value="1"/>
</dbReference>
<dbReference type="InterPro" id="IPR001030">
    <property type="entry name" value="Acoase/IPM_deHydtase_lsu_aba"/>
</dbReference>
<dbReference type="AlphaFoldDB" id="A0A0S8FTB5"/>
<comment type="caution">
    <text evidence="8">The sequence shown here is derived from an EMBL/GenBank/DDBJ whole genome shotgun (WGS) entry which is preliminary data.</text>
</comment>
<keyword evidence="4" id="KW-0408">Iron</keyword>
<dbReference type="InterPro" id="IPR050067">
    <property type="entry name" value="IPM_dehydratase_rel_enz"/>
</dbReference>
<evidence type="ECO:0000313" key="9">
    <source>
        <dbReference type="Proteomes" id="UP000051373"/>
    </source>
</evidence>
<dbReference type="PRINTS" id="PR00415">
    <property type="entry name" value="ACONITASE"/>
</dbReference>
<dbReference type="Pfam" id="PF00330">
    <property type="entry name" value="Aconitase"/>
    <property type="match status" value="1"/>
</dbReference>
<dbReference type="SUPFAM" id="SSF53732">
    <property type="entry name" value="Aconitase iron-sulfur domain"/>
    <property type="match status" value="1"/>
</dbReference>
<evidence type="ECO:0000256" key="1">
    <source>
        <dbReference type="ARBA" id="ARBA00001966"/>
    </source>
</evidence>
<accession>A0A0S8FTB5</accession>
<dbReference type="GO" id="GO:0046872">
    <property type="term" value="F:metal ion binding"/>
    <property type="evidence" value="ECO:0007669"/>
    <property type="project" value="UniProtKB-KW"/>
</dbReference>
<keyword evidence="2" id="KW-0004">4Fe-4S</keyword>
<dbReference type="Proteomes" id="UP000051373">
    <property type="component" value="Unassembled WGS sequence"/>
</dbReference>
<dbReference type="InterPro" id="IPR015931">
    <property type="entry name" value="Acnase/IPM_dHydase_lsu_aba_1/3"/>
</dbReference>
<dbReference type="PROSITE" id="PS00450">
    <property type="entry name" value="ACONITASE_1"/>
    <property type="match status" value="1"/>
</dbReference>
<evidence type="ECO:0000313" key="8">
    <source>
        <dbReference type="EMBL" id="KPK63974.1"/>
    </source>
</evidence>
<dbReference type="PANTHER" id="PTHR43822:SF2">
    <property type="entry name" value="HOMOACONITASE, MITOCHONDRIAL"/>
    <property type="match status" value="1"/>
</dbReference>
<evidence type="ECO:0000256" key="6">
    <source>
        <dbReference type="ARBA" id="ARBA00023239"/>
    </source>
</evidence>
<dbReference type="NCBIfam" id="NF001614">
    <property type="entry name" value="PRK00402.1"/>
    <property type="match status" value="1"/>
</dbReference>
<keyword evidence="5" id="KW-0411">Iron-sulfur</keyword>
<evidence type="ECO:0000256" key="2">
    <source>
        <dbReference type="ARBA" id="ARBA00022485"/>
    </source>
</evidence>
<reference evidence="8 9" key="1">
    <citation type="journal article" date="2015" name="Microbiome">
        <title>Genomic resolution of linkages in carbon, nitrogen, and sulfur cycling among widespread estuary sediment bacteria.</title>
        <authorList>
            <person name="Baker B.J."/>
            <person name="Lazar C.S."/>
            <person name="Teske A.P."/>
            <person name="Dick G.J."/>
        </authorList>
    </citation>
    <scope>NUCLEOTIDE SEQUENCE [LARGE SCALE GENOMIC DNA]</scope>
    <source>
        <strain evidence="8">SM23_42</strain>
    </source>
</reference>
<dbReference type="EMBL" id="LJUJ01000007">
    <property type="protein sequence ID" value="KPK63974.1"/>
    <property type="molecule type" value="Genomic_DNA"/>
</dbReference>
<name>A0A0S8FTB5_UNCW3</name>
<dbReference type="InterPro" id="IPR036008">
    <property type="entry name" value="Aconitase_4Fe-4S_dom"/>
</dbReference>
<dbReference type="Gene3D" id="3.30.499.10">
    <property type="entry name" value="Aconitase, domain 3"/>
    <property type="match status" value="2"/>
</dbReference>
<feature type="domain" description="Aconitase/3-isopropylmalate dehydratase large subunit alpha/beta/alpha" evidence="7">
    <location>
        <begin position="27"/>
        <end position="406"/>
    </location>
</feature>
<dbReference type="InterPro" id="IPR011826">
    <property type="entry name" value="HAcnase/IPMdehydase_lsu_prok"/>
</dbReference>
<dbReference type="PATRIC" id="fig|1703779.3.peg.1037"/>
<dbReference type="NCBIfam" id="TIGR01343">
    <property type="entry name" value="hacA_fam"/>
    <property type="match status" value="1"/>
</dbReference>
<protein>
    <recommendedName>
        <fullName evidence="7">Aconitase/3-isopropylmalate dehydratase large subunit alpha/beta/alpha domain-containing protein</fullName>
    </recommendedName>
</protein>
<evidence type="ECO:0000256" key="3">
    <source>
        <dbReference type="ARBA" id="ARBA00022723"/>
    </source>
</evidence>
<evidence type="ECO:0000256" key="4">
    <source>
        <dbReference type="ARBA" id="ARBA00023004"/>
    </source>
</evidence>
<dbReference type="InterPro" id="IPR018136">
    <property type="entry name" value="Aconitase_4Fe-4S_BS"/>
</dbReference>
<proteinExistence type="predicted"/>
<dbReference type="GO" id="GO:0051539">
    <property type="term" value="F:4 iron, 4 sulfur cluster binding"/>
    <property type="evidence" value="ECO:0007669"/>
    <property type="project" value="UniProtKB-KW"/>
</dbReference>
<gene>
    <name evidence="8" type="ORF">AMJ83_04720</name>
</gene>
<dbReference type="GO" id="GO:0009098">
    <property type="term" value="P:L-leucine biosynthetic process"/>
    <property type="evidence" value="ECO:0007669"/>
    <property type="project" value="InterPro"/>
</dbReference>